<feature type="non-terminal residue" evidence="1">
    <location>
        <position position="1"/>
    </location>
</feature>
<evidence type="ECO:0000313" key="2">
    <source>
        <dbReference type="Proteomes" id="UP000257109"/>
    </source>
</evidence>
<reference evidence="1" key="1">
    <citation type="submission" date="2018-05" db="EMBL/GenBank/DDBJ databases">
        <title>Draft genome of Mucuna pruriens seed.</title>
        <authorList>
            <person name="Nnadi N.E."/>
            <person name="Vos R."/>
            <person name="Hasami M.H."/>
            <person name="Devisetty U.K."/>
            <person name="Aguiy J.C."/>
        </authorList>
    </citation>
    <scope>NUCLEOTIDE SEQUENCE [LARGE SCALE GENOMIC DNA]</scope>
    <source>
        <strain evidence="1">JCA_2017</strain>
    </source>
</reference>
<name>A0A371HCC1_MUCPR</name>
<keyword evidence="2" id="KW-1185">Reference proteome</keyword>
<dbReference type="EMBL" id="QJKJ01003000">
    <property type="protein sequence ID" value="RDY00432.1"/>
    <property type="molecule type" value="Genomic_DNA"/>
</dbReference>
<organism evidence="1 2">
    <name type="scientific">Mucuna pruriens</name>
    <name type="common">Velvet bean</name>
    <name type="synonym">Dolichos pruriens</name>
    <dbReference type="NCBI Taxonomy" id="157652"/>
    <lineage>
        <taxon>Eukaryota</taxon>
        <taxon>Viridiplantae</taxon>
        <taxon>Streptophyta</taxon>
        <taxon>Embryophyta</taxon>
        <taxon>Tracheophyta</taxon>
        <taxon>Spermatophyta</taxon>
        <taxon>Magnoliopsida</taxon>
        <taxon>eudicotyledons</taxon>
        <taxon>Gunneridae</taxon>
        <taxon>Pentapetalae</taxon>
        <taxon>rosids</taxon>
        <taxon>fabids</taxon>
        <taxon>Fabales</taxon>
        <taxon>Fabaceae</taxon>
        <taxon>Papilionoideae</taxon>
        <taxon>50 kb inversion clade</taxon>
        <taxon>NPAAA clade</taxon>
        <taxon>indigoferoid/millettioid clade</taxon>
        <taxon>Phaseoleae</taxon>
        <taxon>Mucuna</taxon>
    </lineage>
</organism>
<protein>
    <submittedName>
        <fullName evidence="1">Uncharacterized protein</fullName>
    </submittedName>
</protein>
<comment type="caution">
    <text evidence="1">The sequence shown here is derived from an EMBL/GenBank/DDBJ whole genome shotgun (WGS) entry which is preliminary data.</text>
</comment>
<evidence type="ECO:0000313" key="1">
    <source>
        <dbReference type="EMBL" id="RDY00432.1"/>
    </source>
</evidence>
<dbReference type="OrthoDB" id="1432452at2759"/>
<proteinExistence type="predicted"/>
<accession>A0A371HCC1</accession>
<dbReference type="AlphaFoldDB" id="A0A371HCC1"/>
<gene>
    <name evidence="1" type="ORF">CR513_16396</name>
</gene>
<sequence>MIIFFYACHIDMWDMVENDIFFPKIGNQDDLSRASWNEYKNIRYKLNSKAKFFSHEIWDILGLAYEVHPKLKDKGRVSSFLSKIKKHRKDHHLKPSKRKNAFEDDTLDEDDLSFIFRKIHIVQNKKCGSRWKNYMKKNLKETKEKNQVIYHKCNKLGHFMYEFITPAKEKK</sequence>
<dbReference type="Proteomes" id="UP000257109">
    <property type="component" value="Unassembled WGS sequence"/>
</dbReference>